<proteinExistence type="predicted"/>
<dbReference type="InterPro" id="IPR027417">
    <property type="entry name" value="P-loop_NTPase"/>
</dbReference>
<keyword evidence="5" id="KW-1185">Reference proteome</keyword>
<dbReference type="GO" id="GO:0005524">
    <property type="term" value="F:ATP binding"/>
    <property type="evidence" value="ECO:0007669"/>
    <property type="project" value="UniProtKB-KW"/>
</dbReference>
<evidence type="ECO:0000256" key="2">
    <source>
        <dbReference type="ARBA" id="ARBA00022840"/>
    </source>
</evidence>
<comment type="caution">
    <text evidence="4">The sequence shown here is derived from an EMBL/GenBank/DDBJ whole genome shotgun (WGS) entry which is preliminary data.</text>
</comment>
<name>A0A433RWT7_9BACL</name>
<dbReference type="Proteomes" id="UP000288623">
    <property type="component" value="Unassembled WGS sequence"/>
</dbReference>
<evidence type="ECO:0000313" key="5">
    <source>
        <dbReference type="Proteomes" id="UP000288623"/>
    </source>
</evidence>
<dbReference type="EMBL" id="JTFC01000012">
    <property type="protein sequence ID" value="RUS57747.1"/>
    <property type="molecule type" value="Genomic_DNA"/>
</dbReference>
<accession>A0A433RWT7</accession>
<dbReference type="SMART" id="SM00382">
    <property type="entry name" value="AAA"/>
    <property type="match status" value="1"/>
</dbReference>
<dbReference type="SUPFAM" id="SSF52540">
    <property type="entry name" value="P-loop containing nucleoside triphosphate hydrolases"/>
    <property type="match status" value="1"/>
</dbReference>
<dbReference type="PANTHER" id="PTHR43158:SF1">
    <property type="entry name" value="ABC TRANSPORTER, ATP-BINDING PROTEIN"/>
    <property type="match status" value="1"/>
</dbReference>
<dbReference type="Gene3D" id="3.40.50.300">
    <property type="entry name" value="P-loop containing nucleotide triphosphate hydrolases"/>
    <property type="match status" value="1"/>
</dbReference>
<keyword evidence="2 4" id="KW-0067">ATP-binding</keyword>
<dbReference type="PROSITE" id="PS50893">
    <property type="entry name" value="ABC_TRANSPORTER_2"/>
    <property type="match status" value="1"/>
</dbReference>
<evidence type="ECO:0000256" key="1">
    <source>
        <dbReference type="ARBA" id="ARBA00022741"/>
    </source>
</evidence>
<dbReference type="CDD" id="cd03230">
    <property type="entry name" value="ABC_DR_subfamily_A"/>
    <property type="match status" value="1"/>
</dbReference>
<keyword evidence="1" id="KW-0547">Nucleotide-binding</keyword>
<dbReference type="Pfam" id="PF00005">
    <property type="entry name" value="ABC_tran"/>
    <property type="match status" value="1"/>
</dbReference>
<reference evidence="4 5" key="1">
    <citation type="submission" date="2014-11" db="EMBL/GenBank/DDBJ databases">
        <title>Genome sequence and analysis of novel Kurthia sp.</title>
        <authorList>
            <person name="Lawson J.N."/>
            <person name="Gonzalez J.E."/>
            <person name="Rinauldi L."/>
            <person name="Xuan Z."/>
            <person name="Firman A."/>
            <person name="Shaddox L."/>
            <person name="Trudeau A."/>
            <person name="Shah S."/>
            <person name="Reiman D."/>
        </authorList>
    </citation>
    <scope>NUCLEOTIDE SEQUENCE [LARGE SCALE GENOMIC DNA]</scope>
    <source>
        <strain evidence="4 5">3B1D</strain>
    </source>
</reference>
<sequence length="232" mass="26342">MYTIQNLSYAYGSKTVLSNISFTLPLGKVIALTGENGSGKSTLLRLLAGTMQPTNGKISYNQHPVTNLVSKHVSYMPDTDNYFLKRTGDQVFEFYDTVFDDFCLNKAYEIAEFLKIDGSKLIKDLSKGQRGRLKMAVVLARNTPYYLLDEPFSGLDPIVRAQLIDGLMEFTDLSKQTILLSTHELSEVERITDGLLLLHDGKILSYEAMEDIRKEWKQDAVSWMKSQYERVD</sequence>
<dbReference type="OrthoDB" id="9804819at2"/>
<dbReference type="AlphaFoldDB" id="A0A433RWT7"/>
<dbReference type="PANTHER" id="PTHR43158">
    <property type="entry name" value="SKFA PEPTIDE EXPORT ATP-BINDING PROTEIN SKFE"/>
    <property type="match status" value="1"/>
</dbReference>
<evidence type="ECO:0000259" key="3">
    <source>
        <dbReference type="PROSITE" id="PS50893"/>
    </source>
</evidence>
<dbReference type="GO" id="GO:0016887">
    <property type="term" value="F:ATP hydrolysis activity"/>
    <property type="evidence" value="ECO:0007669"/>
    <property type="project" value="InterPro"/>
</dbReference>
<dbReference type="InterPro" id="IPR003593">
    <property type="entry name" value="AAA+_ATPase"/>
</dbReference>
<dbReference type="InterPro" id="IPR003439">
    <property type="entry name" value="ABC_transporter-like_ATP-bd"/>
</dbReference>
<dbReference type="RefSeq" id="WP_126989689.1">
    <property type="nucleotide sequence ID" value="NZ_JTFC01000012.1"/>
</dbReference>
<protein>
    <submittedName>
        <fullName evidence="4">Spermidine/putrescine ABC transporter ATP-binding protein</fullName>
    </submittedName>
</protein>
<gene>
    <name evidence="4" type="ORF">QI30_04110</name>
</gene>
<organism evidence="4 5">
    <name type="scientific">Candidatus Kurthia intestinigallinarum</name>
    <dbReference type="NCBI Taxonomy" id="1562256"/>
    <lineage>
        <taxon>Bacteria</taxon>
        <taxon>Bacillati</taxon>
        <taxon>Bacillota</taxon>
        <taxon>Bacilli</taxon>
        <taxon>Bacillales</taxon>
        <taxon>Caryophanaceae</taxon>
        <taxon>Kurthia</taxon>
    </lineage>
</organism>
<feature type="domain" description="ABC transporter" evidence="3">
    <location>
        <begin position="2"/>
        <end position="225"/>
    </location>
</feature>
<evidence type="ECO:0000313" key="4">
    <source>
        <dbReference type="EMBL" id="RUS57747.1"/>
    </source>
</evidence>